<comment type="similarity">
    <text evidence="1">Belongs to the peptidase C2 family.</text>
</comment>
<dbReference type="InterPro" id="IPR036213">
    <property type="entry name" value="Calpain_III_sf"/>
</dbReference>
<organism evidence="6 7">
    <name type="scientific">Eimeria brunetti</name>
    <dbReference type="NCBI Taxonomy" id="51314"/>
    <lineage>
        <taxon>Eukaryota</taxon>
        <taxon>Sar</taxon>
        <taxon>Alveolata</taxon>
        <taxon>Apicomplexa</taxon>
        <taxon>Conoidasida</taxon>
        <taxon>Coccidia</taxon>
        <taxon>Eucoccidiorida</taxon>
        <taxon>Eimeriorina</taxon>
        <taxon>Eimeriidae</taxon>
        <taxon>Eimeria</taxon>
    </lineage>
</organism>
<gene>
    <name evidence="6" type="ORF">EBH_0078410</name>
</gene>
<reference evidence="6" key="1">
    <citation type="submission" date="2013-10" db="EMBL/GenBank/DDBJ databases">
        <title>Genomic analysis of the causative agents of coccidiosis in chickens.</title>
        <authorList>
            <person name="Reid A.J."/>
            <person name="Blake D."/>
            <person name="Billington K."/>
            <person name="Browne H."/>
            <person name="Dunn M."/>
            <person name="Hung S."/>
            <person name="Kawahara F."/>
            <person name="Miranda-Saavedra D."/>
            <person name="Mourier T."/>
            <person name="Nagra H."/>
            <person name="Otto T.D."/>
            <person name="Rawlings N."/>
            <person name="Sanchez A."/>
            <person name="Sanders M."/>
            <person name="Subramaniam C."/>
            <person name="Tay Y."/>
            <person name="Dear P."/>
            <person name="Doerig C."/>
            <person name="Gruber A."/>
            <person name="Parkinson J."/>
            <person name="Shirley M."/>
            <person name="Wan K.L."/>
            <person name="Berriman M."/>
            <person name="Tomley F."/>
            <person name="Pain A."/>
        </authorList>
    </citation>
    <scope>NUCLEOTIDE SEQUENCE [LARGE SCALE GENOMIC DNA]</scope>
    <source>
        <strain evidence="6">Houghton</strain>
    </source>
</reference>
<keyword evidence="4" id="KW-0788">Thiol protease</keyword>
<feature type="region of interest" description="Disordered" evidence="5">
    <location>
        <begin position="135"/>
        <end position="169"/>
    </location>
</feature>
<evidence type="ECO:0000256" key="1">
    <source>
        <dbReference type="ARBA" id="ARBA00007623"/>
    </source>
</evidence>
<feature type="region of interest" description="Disordered" evidence="5">
    <location>
        <begin position="308"/>
        <end position="333"/>
    </location>
</feature>
<evidence type="ECO:0000256" key="3">
    <source>
        <dbReference type="ARBA" id="ARBA00022801"/>
    </source>
</evidence>
<keyword evidence="7" id="KW-1185">Reference proteome</keyword>
<sequence>MRAADLKDKLNYKFGDTPAAFWMKFETFLEVFTDICFCHSLPPQQRAPLPPALQTPRPALLEAAAFSSQTHAPGEAAAADWGAQGAKREAPLPRPLQSEVWTYADGAEVYVTTQGDSWRGLSLCGLPREWSRSHSAGAAAFTPQQTPRSNARGSNATSSNPSAFTASRGPFSGASYNTWGLQQLETGPAAAVQAGRKGPSSTLTGPPPASAPAAAAAAPPQLNRNSSVRGCIYTAVSRPSAFVRYERQAEGFDTAWINAPMFLVSVPPPSSSAAAAAAAFAAAAGPAAAPASAADGGDDSMHLHTEHLQQQTGEGLEQQQVLQQANEKQQQQQQHPQQVDILLSITQDCNLDVAPISMAVFRSRDCRRIWSHADAKLLGISQAVADGERPACKDPWKGGCCRLSKCMQGVLLYVERLPPPQHYEFSGVWTRSTAGGRLLTFGGNRGAAFNSKWPTNPQYAVYANPRSTETTICVAVTRQKPRRKNEQPSHVGLVVALMRDPKDADDLEEALAAAFFQPTEADWLGVAAPPPPPKLYRKLKIEPDEWFVESFGEEKCCVKLSVRSGAGPLIVSPFLETPDTVGSFTLSIFSDLPLQTVEALDSDCHQTFVGRWDAETAGGSYNFPSLLNAHRREATKTTGETPSPNGRKRENSSWSSNPAFHVVVEQTAEVELTLARHDDCWAKQKEQDMAGCMMGLYVFKGKNVCHGQLLQETDFTVGNKISLSVCFACTPGEPPEEYTVVPATWKPGKVGDFFLNFCGPLRGLSITPVTPKDKTPKP</sequence>
<feature type="compositionally biased region" description="Low complexity" evidence="5">
    <location>
        <begin position="72"/>
        <end position="85"/>
    </location>
</feature>
<protein>
    <submittedName>
        <fullName evidence="6">Uncharacterized protein</fullName>
    </submittedName>
</protein>
<feature type="compositionally biased region" description="Polar residues" evidence="5">
    <location>
        <begin position="142"/>
        <end position="165"/>
    </location>
</feature>
<dbReference type="EMBL" id="HG713642">
    <property type="protein sequence ID" value="CDJ54080.1"/>
    <property type="molecule type" value="Genomic_DNA"/>
</dbReference>
<dbReference type="VEuPathDB" id="ToxoDB:EBH_0078410"/>
<keyword evidence="2" id="KW-0645">Protease</keyword>
<dbReference type="GO" id="GO:0006508">
    <property type="term" value="P:proteolysis"/>
    <property type="evidence" value="ECO:0007669"/>
    <property type="project" value="UniProtKB-KW"/>
</dbReference>
<dbReference type="SUPFAM" id="SSF49758">
    <property type="entry name" value="Calpain large subunit, middle domain (domain III)"/>
    <property type="match status" value="2"/>
</dbReference>
<feature type="region of interest" description="Disordered" evidence="5">
    <location>
        <begin position="632"/>
        <end position="655"/>
    </location>
</feature>
<evidence type="ECO:0000313" key="6">
    <source>
        <dbReference type="EMBL" id="CDJ54080.1"/>
    </source>
</evidence>
<evidence type="ECO:0000256" key="4">
    <source>
        <dbReference type="ARBA" id="ARBA00022807"/>
    </source>
</evidence>
<dbReference type="InterPro" id="IPR022684">
    <property type="entry name" value="Calpain_cysteine_protease"/>
</dbReference>
<proteinExistence type="inferred from homology"/>
<dbReference type="PANTHER" id="PTHR10183">
    <property type="entry name" value="CALPAIN"/>
    <property type="match status" value="1"/>
</dbReference>
<accession>U6M1Y6</accession>
<feature type="region of interest" description="Disordered" evidence="5">
    <location>
        <begin position="72"/>
        <end position="93"/>
    </location>
</feature>
<keyword evidence="3" id="KW-0378">Hydrolase</keyword>
<dbReference type="OrthoDB" id="346312at2759"/>
<feature type="region of interest" description="Disordered" evidence="5">
    <location>
        <begin position="188"/>
        <end position="221"/>
    </location>
</feature>
<evidence type="ECO:0000256" key="2">
    <source>
        <dbReference type="ARBA" id="ARBA00022670"/>
    </source>
</evidence>
<dbReference type="PANTHER" id="PTHR10183:SF379">
    <property type="entry name" value="CALPAIN-5"/>
    <property type="match status" value="1"/>
</dbReference>
<dbReference type="GO" id="GO:0004198">
    <property type="term" value="F:calcium-dependent cysteine-type endopeptidase activity"/>
    <property type="evidence" value="ECO:0007669"/>
    <property type="project" value="InterPro"/>
</dbReference>
<name>U6M1Y6_9EIME</name>
<reference evidence="6" key="2">
    <citation type="submission" date="2013-10" db="EMBL/GenBank/DDBJ databases">
        <authorList>
            <person name="Aslett M."/>
        </authorList>
    </citation>
    <scope>NUCLEOTIDE SEQUENCE [LARGE SCALE GENOMIC DNA]</scope>
    <source>
        <strain evidence="6">Houghton</strain>
    </source>
</reference>
<dbReference type="AlphaFoldDB" id="U6M1Y6"/>
<dbReference type="Proteomes" id="UP000030750">
    <property type="component" value="Unassembled WGS sequence"/>
</dbReference>
<evidence type="ECO:0000313" key="7">
    <source>
        <dbReference type="Proteomes" id="UP000030750"/>
    </source>
</evidence>
<evidence type="ECO:0000256" key="5">
    <source>
        <dbReference type="SAM" id="MobiDB-lite"/>
    </source>
</evidence>
<feature type="compositionally biased region" description="Low complexity" evidence="5">
    <location>
        <begin position="211"/>
        <end position="220"/>
    </location>
</feature>
<dbReference type="Gene3D" id="2.60.120.380">
    <property type="match status" value="2"/>
</dbReference>